<evidence type="ECO:0000313" key="2">
    <source>
        <dbReference type="EMBL" id="WAT93770.1"/>
    </source>
</evidence>
<reference evidence="2" key="1">
    <citation type="submission" date="2022-12" db="EMBL/GenBank/DDBJ databases">
        <title>Vibrio parahaemolyticus become highly virulent by producing novel Tc toxins.</title>
        <authorList>
            <person name="Yang F."/>
            <person name="You Y."/>
            <person name="Lai Q."/>
            <person name="Xu L."/>
            <person name="Li F."/>
        </authorList>
    </citation>
    <scope>NUCLEOTIDE SEQUENCE</scope>
    <source>
        <strain evidence="2">Vp-HL-202005</strain>
        <plasmid evidence="2">pHLA</plasmid>
    </source>
</reference>
<dbReference type="Proteomes" id="UP001156560">
    <property type="component" value="Plasmid pHLA"/>
</dbReference>
<organism evidence="2 3">
    <name type="scientific">Vibrio parahaemolyticus</name>
    <dbReference type="NCBI Taxonomy" id="670"/>
    <lineage>
        <taxon>Bacteria</taxon>
        <taxon>Pseudomonadati</taxon>
        <taxon>Pseudomonadota</taxon>
        <taxon>Gammaproteobacteria</taxon>
        <taxon>Vibrionales</taxon>
        <taxon>Vibrionaceae</taxon>
        <taxon>Vibrio</taxon>
    </lineage>
</organism>
<feature type="signal peptide" evidence="1">
    <location>
        <begin position="1"/>
        <end position="20"/>
    </location>
</feature>
<keyword evidence="2" id="KW-0614">Plasmid</keyword>
<evidence type="ECO:0000313" key="3">
    <source>
        <dbReference type="Proteomes" id="UP001156560"/>
    </source>
</evidence>
<evidence type="ECO:0000256" key="1">
    <source>
        <dbReference type="SAM" id="SignalP"/>
    </source>
</evidence>
<proteinExistence type="predicted"/>
<feature type="chain" id="PRO_5041447893" evidence="1">
    <location>
        <begin position="21"/>
        <end position="42"/>
    </location>
</feature>
<geneLocation type="plasmid" evidence="2 3">
    <name>pHLA</name>
</geneLocation>
<accession>A0AA47JMU9</accession>
<gene>
    <name evidence="2" type="ORF">O1Q84_25960</name>
</gene>
<dbReference type="AlphaFoldDB" id="A0AA47JMU9"/>
<protein>
    <submittedName>
        <fullName evidence="2">Uncharacterized protein</fullName>
    </submittedName>
</protein>
<keyword evidence="1" id="KW-0732">Signal</keyword>
<dbReference type="EMBL" id="CP114196">
    <property type="protein sequence ID" value="WAT93770.1"/>
    <property type="molecule type" value="Genomic_DNA"/>
</dbReference>
<dbReference type="RefSeq" id="WP_257390153.1">
    <property type="nucleotide sequence ID" value="NZ_CP114196.1"/>
</dbReference>
<name>A0AA47JMU9_VIBPH</name>
<sequence>MSNNIIAFLLIAALSPSVSAVGQIDENVKYTSIPTVHHLNQK</sequence>